<keyword evidence="2" id="KW-1003">Cell membrane</keyword>
<protein>
    <submittedName>
        <fullName evidence="7">YihY/virulence factor BrkB family protein</fullName>
    </submittedName>
</protein>
<keyword evidence="5 6" id="KW-0472">Membrane</keyword>
<gene>
    <name evidence="7" type="ORF">IE877_13875</name>
</gene>
<keyword evidence="3 6" id="KW-0812">Transmembrane</keyword>
<organism evidence="7 8">
    <name type="scientific">Methylomonas albis</name>
    <dbReference type="NCBI Taxonomy" id="1854563"/>
    <lineage>
        <taxon>Bacteria</taxon>
        <taxon>Pseudomonadati</taxon>
        <taxon>Pseudomonadota</taxon>
        <taxon>Gammaproteobacteria</taxon>
        <taxon>Methylococcales</taxon>
        <taxon>Methylococcaceae</taxon>
        <taxon>Methylomonas</taxon>
    </lineage>
</organism>
<feature type="transmembrane region" description="Helical" evidence="6">
    <location>
        <begin position="199"/>
        <end position="222"/>
    </location>
</feature>
<evidence type="ECO:0000313" key="8">
    <source>
        <dbReference type="Proteomes" id="UP000652176"/>
    </source>
</evidence>
<dbReference type="PANTHER" id="PTHR30213:SF0">
    <property type="entry name" value="UPF0761 MEMBRANE PROTEIN YIHY"/>
    <property type="match status" value="1"/>
</dbReference>
<sequence>MYHKLLKFIQDDIWLLHEQDLPYVHEKIIKYLKIVILSLQSFDLDLCQLRASALTLYSILSIVPVIAMLFGIAKGFGFETMLEQELLQRVPNQDALVTQLIGFAKNLLESTKGEVVAGIGIVVLFWTIISLIGNIEASFNYIWKIGKSRSLGRKFSDYLSLMLLAPVLLIAASSITVLVSTQITWFITVIQLPAFATWLVVKALSLSPVLLMIVLFSFTFIFMPNHKINFRAGILAGVVTGLSYQLLQWAYISLQIGASSYNAIYGSFAALPLFVVWLQSCWMIVLFGCEMAFFTQNYQTYRNHNRFANLSFALKKLVALQIMHLIVKNFSQLHAPLSAADIAGKLAVPIAIVQDVLAKLVRSHLLAELKEPDDSDEVYLPAVDIHILTISYVINALEQCGQNQLPDSNWEPLLSEALETFNTIIEVSSCNVLLKDI</sequence>
<dbReference type="NCBIfam" id="TIGR00765">
    <property type="entry name" value="yihY_not_rbn"/>
    <property type="match status" value="1"/>
</dbReference>
<accession>A0ABR9D1F6</accession>
<reference evidence="7 8" key="1">
    <citation type="submission" date="2020-09" db="EMBL/GenBank/DDBJ databases">
        <title>Methylomonas albis sp. nov. and Methylomonas fluvii sp. nov.: Two cold-adapted methanotrophs from the River Elbe and an amended description of Methylovulum psychrotolerans strain Eb1.</title>
        <authorList>
            <person name="Bussmann I.K."/>
            <person name="Klings K.-W."/>
            <person name="Warnstedt J."/>
            <person name="Hoppert M."/>
            <person name="Saborowski A."/>
            <person name="Horn F."/>
            <person name="Liebner S."/>
        </authorList>
    </citation>
    <scope>NUCLEOTIDE SEQUENCE [LARGE SCALE GENOMIC DNA]</scope>
    <source>
        <strain evidence="7 8">EbA</strain>
    </source>
</reference>
<evidence type="ECO:0000256" key="4">
    <source>
        <dbReference type="ARBA" id="ARBA00022989"/>
    </source>
</evidence>
<feature type="transmembrane region" description="Helical" evidence="6">
    <location>
        <begin position="234"/>
        <end position="252"/>
    </location>
</feature>
<evidence type="ECO:0000256" key="1">
    <source>
        <dbReference type="ARBA" id="ARBA00004651"/>
    </source>
</evidence>
<feature type="transmembrane region" description="Helical" evidence="6">
    <location>
        <begin position="264"/>
        <end position="287"/>
    </location>
</feature>
<proteinExistence type="predicted"/>
<name>A0ABR9D1F6_9GAMM</name>
<evidence type="ECO:0000256" key="3">
    <source>
        <dbReference type="ARBA" id="ARBA00022692"/>
    </source>
</evidence>
<feature type="transmembrane region" description="Helical" evidence="6">
    <location>
        <begin position="158"/>
        <end position="187"/>
    </location>
</feature>
<feature type="transmembrane region" description="Helical" evidence="6">
    <location>
        <begin position="54"/>
        <end position="73"/>
    </location>
</feature>
<evidence type="ECO:0000256" key="2">
    <source>
        <dbReference type="ARBA" id="ARBA00022475"/>
    </source>
</evidence>
<dbReference type="Proteomes" id="UP000652176">
    <property type="component" value="Unassembled WGS sequence"/>
</dbReference>
<dbReference type="PANTHER" id="PTHR30213">
    <property type="entry name" value="INNER MEMBRANE PROTEIN YHJD"/>
    <property type="match status" value="1"/>
</dbReference>
<evidence type="ECO:0000256" key="5">
    <source>
        <dbReference type="ARBA" id="ARBA00023136"/>
    </source>
</evidence>
<evidence type="ECO:0000313" key="7">
    <source>
        <dbReference type="EMBL" id="MBD9356952.1"/>
    </source>
</evidence>
<dbReference type="EMBL" id="JACXSS010000001">
    <property type="protein sequence ID" value="MBD9356952.1"/>
    <property type="molecule type" value="Genomic_DNA"/>
</dbReference>
<dbReference type="InterPro" id="IPR017039">
    <property type="entry name" value="Virul_fac_BrkB"/>
</dbReference>
<comment type="caution">
    <text evidence="7">The sequence shown here is derived from an EMBL/GenBank/DDBJ whole genome shotgun (WGS) entry which is preliminary data.</text>
</comment>
<keyword evidence="8" id="KW-1185">Reference proteome</keyword>
<dbReference type="Pfam" id="PF03631">
    <property type="entry name" value="Virul_fac_BrkB"/>
    <property type="match status" value="1"/>
</dbReference>
<dbReference type="RefSeq" id="WP_192375266.1">
    <property type="nucleotide sequence ID" value="NZ_CAJHIV010000001.1"/>
</dbReference>
<keyword evidence="4 6" id="KW-1133">Transmembrane helix</keyword>
<evidence type="ECO:0000256" key="6">
    <source>
        <dbReference type="SAM" id="Phobius"/>
    </source>
</evidence>
<comment type="subcellular location">
    <subcellularLocation>
        <location evidence="1">Cell membrane</location>
        <topology evidence="1">Multi-pass membrane protein</topology>
    </subcellularLocation>
</comment>
<feature type="transmembrane region" description="Helical" evidence="6">
    <location>
        <begin position="115"/>
        <end position="137"/>
    </location>
</feature>